<evidence type="ECO:0000259" key="12">
    <source>
        <dbReference type="PROSITE" id="PS50222"/>
    </source>
</evidence>
<comment type="subunit">
    <text evidence="10">Interacts with PCSK6 (immature form including the propeptide); probably involved in the maturation and the secretion of PCSK6.</text>
</comment>
<keyword evidence="8" id="KW-0143">Chaperone</keyword>
<dbReference type="SUPFAM" id="SSF47473">
    <property type="entry name" value="EF-hand"/>
    <property type="match status" value="2"/>
</dbReference>
<feature type="domain" description="EF-hand" evidence="12">
    <location>
        <begin position="61"/>
        <end position="96"/>
    </location>
</feature>
<dbReference type="FunFam" id="1.10.238.10:FF:000104">
    <property type="entry name" value="calumenin isoform X1"/>
    <property type="match status" value="1"/>
</dbReference>
<evidence type="ECO:0000256" key="5">
    <source>
        <dbReference type="ARBA" id="ARBA00022824"/>
    </source>
</evidence>
<dbReference type="InterPro" id="IPR018247">
    <property type="entry name" value="EF_Hand_1_Ca_BS"/>
</dbReference>
<evidence type="ECO:0000256" key="11">
    <source>
        <dbReference type="ARBA" id="ARBA00072696"/>
    </source>
</evidence>
<evidence type="ECO:0000313" key="13">
    <source>
        <dbReference type="EMBL" id="KAK5984754.1"/>
    </source>
</evidence>
<evidence type="ECO:0000256" key="9">
    <source>
        <dbReference type="ARBA" id="ARBA00056975"/>
    </source>
</evidence>
<dbReference type="GO" id="GO:0015031">
    <property type="term" value="P:protein transport"/>
    <property type="evidence" value="ECO:0007669"/>
    <property type="project" value="UniProtKB-ARBA"/>
</dbReference>
<dbReference type="InterPro" id="IPR002048">
    <property type="entry name" value="EF_hand_dom"/>
</dbReference>
<keyword evidence="14" id="KW-1185">Reference proteome</keyword>
<evidence type="ECO:0000256" key="1">
    <source>
        <dbReference type="ARBA" id="ARBA00004319"/>
    </source>
</evidence>
<protein>
    <recommendedName>
        <fullName evidence="11">Reticulocalbin-3</fullName>
    </recommendedName>
</protein>
<dbReference type="Gene3D" id="1.10.238.10">
    <property type="entry name" value="EF-hand"/>
    <property type="match status" value="3"/>
</dbReference>
<keyword evidence="5" id="KW-0256">Endoplasmic reticulum</keyword>
<dbReference type="GO" id="GO:0005509">
    <property type="term" value="F:calcium ion binding"/>
    <property type="evidence" value="ECO:0007669"/>
    <property type="project" value="InterPro"/>
</dbReference>
<keyword evidence="4" id="KW-0677">Repeat</keyword>
<reference evidence="13 14" key="1">
    <citation type="submission" date="2019-10" db="EMBL/GenBank/DDBJ databases">
        <title>Assembly and Annotation for the nematode Trichostrongylus colubriformis.</title>
        <authorList>
            <person name="Martin J."/>
        </authorList>
    </citation>
    <scope>NUCLEOTIDE SEQUENCE [LARGE SCALE GENOMIC DNA]</scope>
    <source>
        <strain evidence="13">G859</strain>
        <tissue evidence="13">Whole worm</tissue>
    </source>
</reference>
<keyword evidence="2" id="KW-0479">Metal-binding</keyword>
<evidence type="ECO:0000256" key="2">
    <source>
        <dbReference type="ARBA" id="ARBA00022723"/>
    </source>
</evidence>
<evidence type="ECO:0000256" key="8">
    <source>
        <dbReference type="ARBA" id="ARBA00023186"/>
    </source>
</evidence>
<evidence type="ECO:0000256" key="3">
    <source>
        <dbReference type="ARBA" id="ARBA00022729"/>
    </source>
</evidence>
<dbReference type="Proteomes" id="UP001331761">
    <property type="component" value="Unassembled WGS sequence"/>
</dbReference>
<feature type="domain" description="EF-hand" evidence="12">
    <location>
        <begin position="178"/>
        <end position="213"/>
    </location>
</feature>
<dbReference type="Pfam" id="PF13499">
    <property type="entry name" value="EF-hand_7"/>
    <property type="match status" value="2"/>
</dbReference>
<dbReference type="EMBL" id="WIXE01002505">
    <property type="protein sequence ID" value="KAK5984754.1"/>
    <property type="molecule type" value="Genomic_DNA"/>
</dbReference>
<keyword evidence="3" id="KW-0732">Signal</keyword>
<keyword evidence="6" id="KW-0106">Calcium</keyword>
<gene>
    <name evidence="13" type="ORF">GCK32_011090</name>
</gene>
<organism evidence="13 14">
    <name type="scientific">Trichostrongylus colubriformis</name>
    <name type="common">Black scour worm</name>
    <dbReference type="NCBI Taxonomy" id="6319"/>
    <lineage>
        <taxon>Eukaryota</taxon>
        <taxon>Metazoa</taxon>
        <taxon>Ecdysozoa</taxon>
        <taxon>Nematoda</taxon>
        <taxon>Chromadorea</taxon>
        <taxon>Rhabditida</taxon>
        <taxon>Rhabditina</taxon>
        <taxon>Rhabditomorpha</taxon>
        <taxon>Strongyloidea</taxon>
        <taxon>Trichostrongylidae</taxon>
        <taxon>Trichostrongylus</taxon>
    </lineage>
</organism>
<dbReference type="PANTHER" id="PTHR10827:SF95">
    <property type="entry name" value="LD34388P"/>
    <property type="match status" value="1"/>
</dbReference>
<dbReference type="PROSITE" id="PS00018">
    <property type="entry name" value="EF_HAND_1"/>
    <property type="match status" value="5"/>
</dbReference>
<evidence type="ECO:0000313" key="14">
    <source>
        <dbReference type="Proteomes" id="UP001331761"/>
    </source>
</evidence>
<dbReference type="PROSITE" id="PS50222">
    <property type="entry name" value="EF_HAND_2"/>
    <property type="match status" value="4"/>
</dbReference>
<proteinExistence type="predicted"/>
<dbReference type="GO" id="GO:0005788">
    <property type="term" value="C:endoplasmic reticulum lumen"/>
    <property type="evidence" value="ECO:0007669"/>
    <property type="project" value="UniProtKB-SubCell"/>
</dbReference>
<evidence type="ECO:0000256" key="7">
    <source>
        <dbReference type="ARBA" id="ARBA00023180"/>
    </source>
</evidence>
<comment type="subcellular location">
    <subcellularLocation>
        <location evidence="1">Endoplasmic reticulum lumen</location>
    </subcellularLocation>
</comment>
<keyword evidence="7" id="KW-0325">Glycoprotein</keyword>
<comment type="caution">
    <text evidence="13">The sequence shown here is derived from an EMBL/GenBank/DDBJ whole genome shotgun (WGS) entry which is preliminary data.</text>
</comment>
<evidence type="ECO:0000256" key="4">
    <source>
        <dbReference type="ARBA" id="ARBA00022737"/>
    </source>
</evidence>
<accession>A0AAN8J3C7</accession>
<feature type="domain" description="EF-hand" evidence="12">
    <location>
        <begin position="141"/>
        <end position="176"/>
    </location>
</feature>
<feature type="domain" description="EF-hand" evidence="12">
    <location>
        <begin position="251"/>
        <end position="286"/>
    </location>
</feature>
<evidence type="ECO:0000256" key="10">
    <source>
        <dbReference type="ARBA" id="ARBA00063143"/>
    </source>
</evidence>
<dbReference type="SMART" id="SM00054">
    <property type="entry name" value="EFh"/>
    <property type="match status" value="6"/>
</dbReference>
<evidence type="ECO:0000256" key="6">
    <source>
        <dbReference type="ARBA" id="ARBA00022837"/>
    </source>
</evidence>
<name>A0AAN8J3C7_TRICO</name>
<dbReference type="CDD" id="cd16227">
    <property type="entry name" value="EFh_CREC_RCN2_like"/>
    <property type="match status" value="1"/>
</dbReference>
<dbReference type="InterPro" id="IPR011992">
    <property type="entry name" value="EF-hand-dom_pair"/>
</dbReference>
<dbReference type="PANTHER" id="PTHR10827">
    <property type="entry name" value="RETICULOCALBIN"/>
    <property type="match status" value="1"/>
</dbReference>
<dbReference type="AlphaFoldDB" id="A0AAN8J3C7"/>
<comment type="function">
    <text evidence="9">Probable molecular chaperone assisting protein biosynthesis and transport in the endoplasmic reticulum. Required for the proper biosynthesis and transport of pulmonary surfactant-associated protein A/SP-A, pulmonary surfactant-associated protein D/SP-D and the lipid transporter ABCA3. By regulating both the proper expression and the degradation through the endoplasmic reticulum-associated protein degradation pathway of these proteins plays a crucial role in pulmonary surfactant homeostasis. Has an anti-fibrotic activity by negatively regulating the secretion of type I and type III collagens. This calcium-binding protein also transiently associates with immature PCSK6 and regulates its secretion.</text>
</comment>
<sequence length="303" mass="34603">MKWTLFILLPLVVCDKEREIDGAAARIHKHYGKEDDHHLDHQAILGSRKTASEYDEMPKEEAKKRLQVLAQGMDENEDGFVDETELTNWVERSMVSLDNEEVTDRMGEMDTNGDKLVSWDEYMADSFPDQDAKNLDADDKKLMEEDKLYFKAADLDGDGKLNKDELSAFLNPENYKHMHKILVEVTMKEKDANKDGAIDLKEFLGEMADNEHSDWHTVEKDRFLGEYDSDGDGVLRGDEVRRWLIPDVKAVAKQEATHLLNGADKNKDGKLTIAEIVDAYDLFVGSEATNYGEDLHKIPHTEL</sequence>